<dbReference type="PANTHER" id="PTHR24058:SF22">
    <property type="entry name" value="DUAL SPECIFICITY TYROSINE-PHOSPHORYLATION-REGULATED KINASE 4"/>
    <property type="match status" value="1"/>
</dbReference>
<dbReference type="InterPro" id="IPR017441">
    <property type="entry name" value="Protein_kinase_ATP_BS"/>
</dbReference>
<feature type="compositionally biased region" description="Polar residues" evidence="8">
    <location>
        <begin position="1979"/>
        <end position="2000"/>
    </location>
</feature>
<feature type="region of interest" description="Disordered" evidence="8">
    <location>
        <begin position="524"/>
        <end position="584"/>
    </location>
</feature>
<evidence type="ECO:0000256" key="1">
    <source>
        <dbReference type="ARBA" id="ARBA00008867"/>
    </source>
</evidence>
<dbReference type="GO" id="GO:0005856">
    <property type="term" value="C:cytoskeleton"/>
    <property type="evidence" value="ECO:0007669"/>
    <property type="project" value="TreeGrafter"/>
</dbReference>
<name>A0A640KJI5_LEITA</name>
<dbReference type="SMART" id="SM00220">
    <property type="entry name" value="S_TKc"/>
    <property type="match status" value="1"/>
</dbReference>
<feature type="domain" description="Protein kinase" evidence="9">
    <location>
        <begin position="976"/>
        <end position="1766"/>
    </location>
</feature>
<dbReference type="PROSITE" id="PS00108">
    <property type="entry name" value="PROTEIN_KINASE_ST"/>
    <property type="match status" value="1"/>
</dbReference>
<evidence type="ECO:0000256" key="4">
    <source>
        <dbReference type="ARBA" id="ARBA00022741"/>
    </source>
</evidence>
<evidence type="ECO:0000256" key="6">
    <source>
        <dbReference type="ARBA" id="ARBA00022840"/>
    </source>
</evidence>
<keyword evidence="3" id="KW-0808">Transferase</keyword>
<reference evidence="10" key="1">
    <citation type="submission" date="2019-11" db="EMBL/GenBank/DDBJ databases">
        <title>Leishmania tarentolae CDS.</title>
        <authorList>
            <person name="Goto Y."/>
            <person name="Yamagishi J."/>
        </authorList>
    </citation>
    <scope>NUCLEOTIDE SEQUENCE [LARGE SCALE GENOMIC DNA]</scope>
    <source>
        <strain evidence="10">Parrot Tar II</strain>
    </source>
</reference>
<dbReference type="PROSITE" id="PS50011">
    <property type="entry name" value="PROTEIN_KINASE_DOM"/>
    <property type="match status" value="1"/>
</dbReference>
<accession>A0A640KJI5</accession>
<feature type="region of interest" description="Disordered" evidence="8">
    <location>
        <begin position="266"/>
        <end position="309"/>
    </location>
</feature>
<keyword evidence="5 10" id="KW-0418">Kinase</keyword>
<dbReference type="EMBL" id="BLBS01000022">
    <property type="protein sequence ID" value="GET87629.1"/>
    <property type="molecule type" value="Genomic_DNA"/>
</dbReference>
<dbReference type="PANTHER" id="PTHR24058">
    <property type="entry name" value="DUAL SPECIFICITY PROTEIN KINASE"/>
    <property type="match status" value="1"/>
</dbReference>
<dbReference type="GO" id="GO:0005737">
    <property type="term" value="C:cytoplasm"/>
    <property type="evidence" value="ECO:0007669"/>
    <property type="project" value="TreeGrafter"/>
</dbReference>
<feature type="compositionally biased region" description="Polar residues" evidence="8">
    <location>
        <begin position="679"/>
        <end position="694"/>
    </location>
</feature>
<evidence type="ECO:0000256" key="5">
    <source>
        <dbReference type="ARBA" id="ARBA00022777"/>
    </source>
</evidence>
<feature type="region of interest" description="Disordered" evidence="8">
    <location>
        <begin position="668"/>
        <end position="694"/>
    </location>
</feature>
<feature type="binding site" evidence="7">
    <location>
        <position position="1010"/>
    </location>
    <ligand>
        <name>ATP</name>
        <dbReference type="ChEBI" id="CHEBI:30616"/>
    </ligand>
</feature>
<dbReference type="Proteomes" id="UP000419144">
    <property type="component" value="Unassembled WGS sequence"/>
</dbReference>
<dbReference type="GO" id="GO:0004674">
    <property type="term" value="F:protein serine/threonine kinase activity"/>
    <property type="evidence" value="ECO:0007669"/>
    <property type="project" value="UniProtKB-KW"/>
</dbReference>
<evidence type="ECO:0000256" key="8">
    <source>
        <dbReference type="SAM" id="MobiDB-lite"/>
    </source>
</evidence>
<proteinExistence type="inferred from homology"/>
<dbReference type="InterPro" id="IPR011009">
    <property type="entry name" value="Kinase-like_dom_sf"/>
</dbReference>
<feature type="compositionally biased region" description="Polar residues" evidence="8">
    <location>
        <begin position="533"/>
        <end position="545"/>
    </location>
</feature>
<gene>
    <name evidence="10" type="ORF">LtaPh_1707900</name>
</gene>
<feature type="compositionally biased region" description="Low complexity" evidence="8">
    <location>
        <begin position="737"/>
        <end position="747"/>
    </location>
</feature>
<dbReference type="InterPro" id="IPR050494">
    <property type="entry name" value="Ser_Thr_dual-spec_kinase"/>
</dbReference>
<protein>
    <submittedName>
        <fullName evidence="10">Protein kinase, putative</fullName>
    </submittedName>
</protein>
<feature type="region of interest" description="Disordered" evidence="8">
    <location>
        <begin position="1966"/>
        <end position="2000"/>
    </location>
</feature>
<sequence length="2000" mass="215162">MCTSATSRLAISPSLTQVFILNFFKILLTPPLFLFSRPENDYFSLPCILSSSSLPSPPPTLSHPFPFPSSLARCNSSGPTYLSRERRLSNTQAHERREKRRGARVSAYTSNPHSPLSLFVRAAYSSACACVCVCVCICEASLSLSLSYTLPPHFRAVGRTAASDKKKEGGKVHGVALTVSAPISLVTALSYLVCVRRESACRFPLERVFDRMRSSTDSPRAPASLPESHAAHVPIETVTASPTSCKSLPPHLALPPSITLLHAGALTPRSPSRSCGSRETHLNETDASRSQHPLSPNSLSPKIAPGTQAKHRLACRGVSTPSLPRRLGNQFPVRELPSPVRDKCTNVVEAAERPAAQLSISDVCGSESAANPHASVLLGSPTRFSENSLAAERIGSSQSSLFSTPMMRRPQGCMAKDSPDFRETPAPHTSPPALTFTTADLTSVDGSKRMWNMYGRQDGWVRSPRADCPISTSWQSLPSGFCKTSPCKPARAAASRTASRSVGREGEGSTRSVALFPSVSVAATCSRDHDQHPPSQSVSLPTSRSEGWPRKRPISSAKPLSPMRESKSSSTDRSSSSHVVSGGPHFFRSVERAPVYRELLALDRDVARGSSEAATSLEHRTQSSQRLDCRRYSANTSPVYNGGHTVNALAASTDQRMFLQIKRQPQLLPPDSTVHRGVRSSSNRAHQGVRSVSSTPLSAVMGVIPRENFAHRLGSDSTQSPSFPQMQPPPASPSTPPLSRTRTPGSTIVHDHSPCSPLRPPELTPTAMERLPEQCESAETLVDSCCYTPPIGVVEQRSQQILRPRLSTSPVDQPTEHSTASIQDRDSLGHRVRLCSQHRKSVVNGSISIAGSSRSSSSNASRRCSYSSALPAAALPPPPPWTPREALYWMRNRLTLQEQEEMLGYDKVYYCGPPLQPRTARRATYRGKSPPPTHHTLEEIASMSSLPKNREEVVAFTAPSTSYFPITLGMHICFRYEVLEVLGVGTFGIVVRAVDHAASPLSPERHCALKLIRREVLYQKAAQAEWAICEQLKDCCAAMRPCSGSSFKGETSGGTADYQVRASVHRQNSTLFPLALPSLSTVEQQTLLFGSVLTPRGFFEYRGYHVIVFPLLGFSVRDVVELRRESREAKAGDVVNASSSLLPASSSPSEADEQAAMTLPTEVVGSVLAQVMHALHFMHHCAHVLHGDIKPENIVFVDRSVTGSSSNVNSYLVESGGVASQQPPLLQVSLPSNADAGALATPLSMHPFHRLSIGFPLSVSSTAAHPLPVTPKGTSPCRSHATEYPEKNSSADVSGRGSPSNSTSMGSSSLPCRTVPRPPARNTEIADCHDGDTTVMSCSHSLQHLGGEVASCSERRSSGGDLLYRHTTDGASVSLAVCSPCMTDTRIGVLTSSAHATSATTGFVEGSAGYGVGCTALGKAAPCSSGSSPEASPRYTTHLGHDNRSGVGGSGDAANNTVAPSAFSRLTYGLPHAMATSTVATTSSRIALIDLGHAHHILPGTTVTAFPLQSPSYRCPEMSLRLPYTTAIDMWSVGCILYELRTGHALFPDACDDTTMLQSAVRVLGMPDAAFLATVKTCWKGYKQHRASLATAAACVQAEVTTSDTSLQKVQLHLRQAHPQEPQRAVDSEDVKQDEEAINVERCWREFIQVLNNAAGHQREHERRLKHRQESSTPPVTENSQRSPRKTGSPLANGSGCTTTWETAEQLALLKVMFPEGQAHESDQCFSLPSKCDWHRYAWVDFMLGCLYWDAGERLTATEARAHPYLASNFSAEVTDATTVTTNNAATSSGMNKTDAVDDAAMSASGVSGVAGADVPGRTVASTMRTTHYSGLHYLRRHPLTARLLESAAEAASQPTSPHGNHATASDDAAPFLAPLLLTPSAIVPFDLPSSNRAAPSARMWEEHQQHLSHCFDSAVDIHSMLQTPAERLALSPYHNSDHRRSLLGGTGCYPFRVIFSESDQGTEGSVLVSAESSERGNLGNTQKPRNDSQTSAVTTLPFN</sequence>
<comment type="similarity">
    <text evidence="1">Belongs to the protein kinase superfamily. CMGC Ser/Thr protein kinase family. MNB/DYRK subfamily.</text>
</comment>
<evidence type="ECO:0000313" key="10">
    <source>
        <dbReference type="EMBL" id="GET87629.1"/>
    </source>
</evidence>
<dbReference type="Gene3D" id="3.30.200.20">
    <property type="entry name" value="Phosphorylase Kinase, domain 1"/>
    <property type="match status" value="1"/>
</dbReference>
<feature type="compositionally biased region" description="Polar residues" evidence="8">
    <location>
        <begin position="1671"/>
        <end position="1682"/>
    </location>
</feature>
<feature type="region of interest" description="Disordered" evidence="8">
    <location>
        <begin position="1266"/>
        <end position="1325"/>
    </location>
</feature>
<feature type="compositionally biased region" description="Basic and acidic residues" evidence="8">
    <location>
        <begin position="85"/>
        <end position="96"/>
    </location>
</feature>
<dbReference type="PROSITE" id="PS00107">
    <property type="entry name" value="PROTEIN_KINASE_ATP"/>
    <property type="match status" value="1"/>
</dbReference>
<evidence type="ECO:0000256" key="2">
    <source>
        <dbReference type="ARBA" id="ARBA00022527"/>
    </source>
</evidence>
<evidence type="ECO:0000259" key="9">
    <source>
        <dbReference type="PROSITE" id="PS50011"/>
    </source>
</evidence>
<feature type="compositionally biased region" description="Polar residues" evidence="8">
    <location>
        <begin position="805"/>
        <end position="822"/>
    </location>
</feature>
<keyword evidence="4 7" id="KW-0547">Nucleotide-binding</keyword>
<feature type="compositionally biased region" description="Polar residues" evidence="8">
    <location>
        <begin position="290"/>
        <end position="300"/>
    </location>
</feature>
<dbReference type="Gene3D" id="1.10.510.10">
    <property type="entry name" value="Transferase(Phosphotransferase) domain 1"/>
    <property type="match status" value="1"/>
</dbReference>
<dbReference type="InterPro" id="IPR008271">
    <property type="entry name" value="Ser/Thr_kinase_AS"/>
</dbReference>
<feature type="compositionally biased region" description="Low complexity" evidence="8">
    <location>
        <begin position="1298"/>
        <end position="1309"/>
    </location>
</feature>
<comment type="caution">
    <text evidence="10">The sequence shown here is derived from an EMBL/GenBank/DDBJ whole genome shotgun (WGS) entry which is preliminary data.</text>
</comment>
<feature type="compositionally biased region" description="Basic and acidic residues" evidence="8">
    <location>
        <begin position="276"/>
        <end position="289"/>
    </location>
</feature>
<feature type="compositionally biased region" description="Low complexity" evidence="8">
    <location>
        <begin position="568"/>
        <end position="581"/>
    </location>
</feature>
<dbReference type="GO" id="GO:0005524">
    <property type="term" value="F:ATP binding"/>
    <property type="evidence" value="ECO:0007669"/>
    <property type="project" value="UniProtKB-UniRule"/>
</dbReference>
<feature type="region of interest" description="Disordered" evidence="8">
    <location>
        <begin position="712"/>
        <end position="759"/>
    </location>
</feature>
<dbReference type="SUPFAM" id="SSF56112">
    <property type="entry name" value="Protein kinase-like (PK-like)"/>
    <property type="match status" value="1"/>
</dbReference>
<feature type="compositionally biased region" description="Pro residues" evidence="8">
    <location>
        <begin position="726"/>
        <end position="736"/>
    </location>
</feature>
<dbReference type="OrthoDB" id="437530at2759"/>
<feature type="region of interest" description="Disordered" evidence="8">
    <location>
        <begin position="1658"/>
        <end position="1697"/>
    </location>
</feature>
<dbReference type="InterPro" id="IPR000719">
    <property type="entry name" value="Prot_kinase_dom"/>
</dbReference>
<dbReference type="VEuPathDB" id="TriTrypDB:LtaPh_1707900"/>
<evidence type="ECO:0000313" key="11">
    <source>
        <dbReference type="Proteomes" id="UP000419144"/>
    </source>
</evidence>
<dbReference type="Pfam" id="PF00069">
    <property type="entry name" value="Pkinase"/>
    <property type="match status" value="1"/>
</dbReference>
<keyword evidence="6 7" id="KW-0067">ATP-binding</keyword>
<organism evidence="10 11">
    <name type="scientific">Leishmania tarentolae</name>
    <name type="common">Sauroleishmania tarentolae</name>
    <dbReference type="NCBI Taxonomy" id="5689"/>
    <lineage>
        <taxon>Eukaryota</taxon>
        <taxon>Discoba</taxon>
        <taxon>Euglenozoa</taxon>
        <taxon>Kinetoplastea</taxon>
        <taxon>Metakinetoplastina</taxon>
        <taxon>Trypanosomatida</taxon>
        <taxon>Trypanosomatidae</taxon>
        <taxon>Leishmaniinae</taxon>
        <taxon>Leishmania</taxon>
        <taxon>lizard Leishmania</taxon>
    </lineage>
</organism>
<keyword evidence="11" id="KW-1185">Reference proteome</keyword>
<evidence type="ECO:0000256" key="3">
    <source>
        <dbReference type="ARBA" id="ARBA00022679"/>
    </source>
</evidence>
<keyword evidence="2" id="KW-0723">Serine/threonine-protein kinase</keyword>
<evidence type="ECO:0000256" key="7">
    <source>
        <dbReference type="PROSITE-ProRule" id="PRU10141"/>
    </source>
</evidence>
<feature type="region of interest" description="Disordered" evidence="8">
    <location>
        <begin position="805"/>
        <end position="827"/>
    </location>
</feature>
<feature type="region of interest" description="Disordered" evidence="8">
    <location>
        <begin position="85"/>
        <end position="108"/>
    </location>
</feature>